<evidence type="ECO:0008006" key="7">
    <source>
        <dbReference type="Google" id="ProtNLM"/>
    </source>
</evidence>
<keyword evidence="2" id="KW-0812">Transmembrane</keyword>
<dbReference type="STRING" id="735.B0185_05670"/>
<accession>A0A369Z6S1</accession>
<evidence type="ECO:0000313" key="3">
    <source>
        <dbReference type="EMBL" id="QEN10876.1"/>
    </source>
</evidence>
<dbReference type="RefSeq" id="WP_005705962.1">
    <property type="nucleotide sequence ID" value="NZ_CP038817.1"/>
</dbReference>
<feature type="transmembrane region" description="Helical" evidence="2">
    <location>
        <begin position="7"/>
        <end position="27"/>
    </location>
</feature>
<protein>
    <recommendedName>
        <fullName evidence="7">DHHW protein</fullName>
    </recommendedName>
</protein>
<dbReference type="Proteomes" id="UP000253999">
    <property type="component" value="Unassembled WGS sequence"/>
</dbReference>
<reference evidence="3 6" key="2">
    <citation type="submission" date="2019-04" db="EMBL/GenBank/DDBJ databases">
        <title>Complete Genome and Methylome Analysis of Haemophilus haemolyticus NEB129.</title>
        <authorList>
            <person name="Fomenkov A."/>
            <person name="Roberts R.J."/>
            <person name="Anton B.P."/>
            <person name="Vincze T."/>
        </authorList>
    </citation>
    <scope>NUCLEOTIDE SEQUENCE [LARGE SCALE GENOMIC DNA]</scope>
    <source>
        <strain evidence="3 6">NEB129</strain>
    </source>
</reference>
<dbReference type="Pfam" id="PF14286">
    <property type="entry name" value="DHHW"/>
    <property type="match status" value="1"/>
</dbReference>
<evidence type="ECO:0000256" key="2">
    <source>
        <dbReference type="SAM" id="Phobius"/>
    </source>
</evidence>
<evidence type="ECO:0000313" key="6">
    <source>
        <dbReference type="Proteomes" id="UP000323974"/>
    </source>
</evidence>
<evidence type="ECO:0000313" key="5">
    <source>
        <dbReference type="Proteomes" id="UP000253999"/>
    </source>
</evidence>
<keyword evidence="2" id="KW-1133">Transmembrane helix</keyword>
<evidence type="ECO:0000256" key="1">
    <source>
        <dbReference type="SAM" id="MobiDB-lite"/>
    </source>
</evidence>
<feature type="compositionally biased region" description="Basic and acidic residues" evidence="1">
    <location>
        <begin position="128"/>
        <end position="145"/>
    </location>
</feature>
<name>A0A369Z6S1_HAEPH</name>
<dbReference type="AlphaFoldDB" id="A0A369Z6S1"/>
<dbReference type="InterPro" id="IPR025945">
    <property type="entry name" value="DHHW"/>
</dbReference>
<reference evidence="4 5" key="1">
    <citation type="submission" date="2018-05" db="EMBL/GenBank/DDBJ databases">
        <title>Draft Genome Sequences for a Diverse set of 7 Haemophilus Species.</title>
        <authorList>
            <person name="Nichols M."/>
            <person name="Topaz N."/>
            <person name="Wang X."/>
            <person name="Wang X."/>
            <person name="Boxrud D."/>
        </authorList>
    </citation>
    <scope>NUCLEOTIDE SEQUENCE [LARGE SCALE GENOMIC DNA]</scope>
    <source>
        <strain evidence="4 5">C2010039593</strain>
    </source>
</reference>
<dbReference type="EMBL" id="CP038817">
    <property type="protein sequence ID" value="QEN10876.1"/>
    <property type="molecule type" value="Genomic_DNA"/>
</dbReference>
<organism evidence="4 5">
    <name type="scientific">Haemophilus parahaemolyticus</name>
    <dbReference type="NCBI Taxonomy" id="735"/>
    <lineage>
        <taxon>Bacteria</taxon>
        <taxon>Pseudomonadati</taxon>
        <taxon>Pseudomonadota</taxon>
        <taxon>Gammaproteobacteria</taxon>
        <taxon>Pasteurellales</taxon>
        <taxon>Pasteurellaceae</taxon>
        <taxon>Haemophilus</taxon>
    </lineage>
</organism>
<dbReference type="EMBL" id="QEQD01000009">
    <property type="protein sequence ID" value="RDF01205.1"/>
    <property type="molecule type" value="Genomic_DNA"/>
</dbReference>
<sequence>MKKLLWIANSSLFCVILIIGGIAFWTLPKQTISSDENRKLMDFPLANQETIFSGKFEKAFEEYYNDHFPLRENWLTLANHLNTFKGSQEQEIRVITLNNQHNDEISLDQEMITEETSSASNIDVSDSALERNVDTEKSEEAHEPLTADTTSNTETVEVESAKNTEKHIPSDINEEFNRIKGVIVVNGRVLQIFAGSKQTITPYVNMLTTYRKKLANDIKMYTMMIPSGSDFYLPYQVNKGVLKEKENIELFNSLLPKNIVSVPVYEEMEPHKNEYIQFRTDHHWTGLGAYYAYVAFAKKAGFQPLALSDMQYEAKKTSFLGSLYNYTKDNELKKDPDLLEYYKVPTQSVVKIYGDTPTPITGQVYAEKNNNYVLFIGGDNPLVHFHTETSERKSLLVVKDSFGNALIPYLTAHYKDIYVVDYRYFKGNILRLMKRHDIKELLYAHNTFAANTKTTTKLGLQMLNKEHKQ</sequence>
<gene>
    <name evidence="4" type="ORF">DPV98_08660</name>
    <name evidence="3" type="ORF">E5Q53_05150</name>
</gene>
<dbReference type="GeneID" id="78224485"/>
<dbReference type="Proteomes" id="UP000323974">
    <property type="component" value="Chromosome"/>
</dbReference>
<dbReference type="KEGG" id="hpaa:E5Q53_05150"/>
<evidence type="ECO:0000313" key="4">
    <source>
        <dbReference type="EMBL" id="RDF01205.1"/>
    </source>
</evidence>
<proteinExistence type="predicted"/>
<keyword evidence="2" id="KW-0472">Membrane</keyword>
<feature type="region of interest" description="Disordered" evidence="1">
    <location>
        <begin position="116"/>
        <end position="153"/>
    </location>
</feature>